<dbReference type="NCBIfam" id="NF002327">
    <property type="entry name" value="PRK01286.1-2"/>
    <property type="match status" value="1"/>
</dbReference>
<dbReference type="SUPFAM" id="SSF109604">
    <property type="entry name" value="HD-domain/PDEase-like"/>
    <property type="match status" value="1"/>
</dbReference>
<dbReference type="AlphaFoldDB" id="A0A3B1D303"/>
<name>A0A3B1D303_9ZZZZ</name>
<feature type="domain" description="HD" evidence="3">
    <location>
        <begin position="75"/>
        <end position="196"/>
    </location>
</feature>
<dbReference type="SMART" id="SM00471">
    <property type="entry name" value="HDc"/>
    <property type="match status" value="1"/>
</dbReference>
<dbReference type="PROSITE" id="PS51831">
    <property type="entry name" value="HD"/>
    <property type="match status" value="1"/>
</dbReference>
<organism evidence="4">
    <name type="scientific">hydrothermal vent metagenome</name>
    <dbReference type="NCBI Taxonomy" id="652676"/>
    <lineage>
        <taxon>unclassified sequences</taxon>
        <taxon>metagenomes</taxon>
        <taxon>ecological metagenomes</taxon>
    </lineage>
</organism>
<dbReference type="InterPro" id="IPR006674">
    <property type="entry name" value="HD_domain"/>
</dbReference>
<protein>
    <submittedName>
        <fullName evidence="4">DNTP triphosphohydrolase, broad substrate specificity</fullName>
    </submittedName>
</protein>
<keyword evidence="1 4" id="KW-0378">Hydrolase</keyword>
<dbReference type="EMBL" id="UOGI01000071">
    <property type="protein sequence ID" value="VAX30388.1"/>
    <property type="molecule type" value="Genomic_DNA"/>
</dbReference>
<dbReference type="Gene3D" id="1.10.3210.10">
    <property type="entry name" value="Hypothetical protein af1432"/>
    <property type="match status" value="1"/>
</dbReference>
<dbReference type="NCBIfam" id="TIGR01353">
    <property type="entry name" value="dGTP_triPase"/>
    <property type="match status" value="1"/>
</dbReference>
<reference evidence="4" key="1">
    <citation type="submission" date="2018-06" db="EMBL/GenBank/DDBJ databases">
        <authorList>
            <person name="Zhirakovskaya E."/>
        </authorList>
    </citation>
    <scope>NUCLEOTIDE SEQUENCE</scope>
</reference>
<dbReference type="InterPro" id="IPR006261">
    <property type="entry name" value="dGTPase"/>
</dbReference>
<accession>A0A3B1D303</accession>
<dbReference type="GO" id="GO:0016793">
    <property type="term" value="F:triphosphoric monoester hydrolase activity"/>
    <property type="evidence" value="ECO:0007669"/>
    <property type="project" value="InterPro"/>
</dbReference>
<evidence type="ECO:0000256" key="1">
    <source>
        <dbReference type="ARBA" id="ARBA00022801"/>
    </source>
</evidence>
<dbReference type="InterPro" id="IPR023023">
    <property type="entry name" value="dNTPase_2"/>
</dbReference>
<dbReference type="InterPro" id="IPR003607">
    <property type="entry name" value="HD/PDEase_dom"/>
</dbReference>
<dbReference type="PANTHER" id="PTHR35795:SF1">
    <property type="entry name" value="BIS(5'-NUCLEOSYL)-TETRAPHOSPHATASE, SYMMETRICAL"/>
    <property type="match status" value="1"/>
</dbReference>
<gene>
    <name evidence="4" type="ORF">MNBD_NITROSPIRAE03-1499</name>
</gene>
<evidence type="ECO:0000256" key="2">
    <source>
        <dbReference type="SAM" id="MobiDB-lite"/>
    </source>
</evidence>
<evidence type="ECO:0000259" key="3">
    <source>
        <dbReference type="PROSITE" id="PS51831"/>
    </source>
</evidence>
<dbReference type="InterPro" id="IPR051094">
    <property type="entry name" value="Diverse_Catalytic_Enzymes"/>
</dbReference>
<dbReference type="InterPro" id="IPR026875">
    <property type="entry name" value="PHydrolase_assoc_dom"/>
</dbReference>
<feature type="region of interest" description="Disordered" evidence="2">
    <location>
        <begin position="1"/>
        <end position="36"/>
    </location>
</feature>
<dbReference type="PANTHER" id="PTHR35795">
    <property type="entry name" value="SLR1885 PROTEIN"/>
    <property type="match status" value="1"/>
</dbReference>
<dbReference type="Pfam" id="PF13286">
    <property type="entry name" value="HD_assoc"/>
    <property type="match status" value="1"/>
</dbReference>
<sequence>MTIRGQTEAIEKKTLHPGAALSTGSKGRTRHEKEGEVRTCFQRDRDRIIHSKSFRRLKHKTQVFLAPKGDHYRTRLTHVLEVSQIARTISRALRLNEDLTEAIALGHDLGHTPFGHAGEAVLREIYPGGFDHHKQSLRVVDFLENNGRGLNLTHEVRNGIVTHSKGKGPIMPEDGRGLPETLEGQVLRVSDIIAYLNHDLDDAIRAGVIKRTDIPAEVIKTIGNKYSKRIDTMVKDVIYSTIATDYDHIYMGEEVSAAIYILRDFLFNSVYESDQIKMEFKKARKILRDLYEYFLDHIEQIEEGFRNIRAEKNMDRHRMVCDFIAGMTDRFALMTYERLFLPQEWQPGYS</sequence>
<dbReference type="CDD" id="cd00077">
    <property type="entry name" value="HDc"/>
    <property type="match status" value="1"/>
</dbReference>
<proteinExistence type="inferred from homology"/>
<dbReference type="Pfam" id="PF01966">
    <property type="entry name" value="HD"/>
    <property type="match status" value="1"/>
</dbReference>
<evidence type="ECO:0000313" key="4">
    <source>
        <dbReference type="EMBL" id="VAX30388.1"/>
    </source>
</evidence>
<dbReference type="HAMAP" id="MF_01212">
    <property type="entry name" value="dGTPase_type2"/>
    <property type="match status" value="1"/>
</dbReference>